<evidence type="ECO:0000256" key="8">
    <source>
        <dbReference type="SAM" id="Phobius"/>
    </source>
</evidence>
<evidence type="ECO:0000313" key="11">
    <source>
        <dbReference type="Proteomes" id="UP000190435"/>
    </source>
</evidence>
<name>A0A1T0A1N8_9GAMM</name>
<evidence type="ECO:0000256" key="2">
    <source>
        <dbReference type="ARBA" id="ARBA00022475"/>
    </source>
</evidence>
<accession>A0A1T0A1N8</accession>
<evidence type="ECO:0000256" key="6">
    <source>
        <dbReference type="ARBA" id="ARBA00023136"/>
    </source>
</evidence>
<dbReference type="Proteomes" id="UP000190435">
    <property type="component" value="Unassembled WGS sequence"/>
</dbReference>
<dbReference type="RefSeq" id="WP_078276676.1">
    <property type="nucleotide sequence ID" value="NZ_MUXU01000038.1"/>
</dbReference>
<evidence type="ECO:0000256" key="4">
    <source>
        <dbReference type="ARBA" id="ARBA00022692"/>
    </source>
</evidence>
<dbReference type="InterPro" id="IPR011922">
    <property type="entry name" value="Cell_div_FtsL"/>
</dbReference>
<evidence type="ECO:0000256" key="7">
    <source>
        <dbReference type="ARBA" id="ARBA00023306"/>
    </source>
</evidence>
<evidence type="ECO:0000313" key="12">
    <source>
        <dbReference type="Proteomes" id="UP000255279"/>
    </source>
</evidence>
<keyword evidence="7" id="KW-0131">Cell cycle</keyword>
<keyword evidence="6 8" id="KW-0472">Membrane</keyword>
<dbReference type="GO" id="GO:0051301">
    <property type="term" value="P:cell division"/>
    <property type="evidence" value="ECO:0007669"/>
    <property type="project" value="UniProtKB-KW"/>
</dbReference>
<dbReference type="STRING" id="34060.B0181_06385"/>
<reference evidence="9 11" key="1">
    <citation type="submission" date="2017-02" db="EMBL/GenBank/DDBJ databases">
        <title>Draft genome sequence of Moraxella caviae CCUG 355 type strain.</title>
        <authorList>
            <person name="Engstrom-Jakobsson H."/>
            <person name="Salva-Serra F."/>
            <person name="Thorell K."/>
            <person name="Gonzales-Siles L."/>
            <person name="Karlsson R."/>
            <person name="Boulund F."/>
            <person name="Engstrand L."/>
            <person name="Moore E."/>
        </authorList>
    </citation>
    <scope>NUCLEOTIDE SEQUENCE [LARGE SCALE GENOMIC DNA]</scope>
    <source>
        <strain evidence="9 11">CCUG 355</strain>
    </source>
</reference>
<dbReference type="EMBL" id="MUXU01000038">
    <property type="protein sequence ID" value="OOR89595.1"/>
    <property type="molecule type" value="Genomic_DNA"/>
</dbReference>
<feature type="transmembrane region" description="Helical" evidence="8">
    <location>
        <begin position="20"/>
        <end position="42"/>
    </location>
</feature>
<keyword evidence="11" id="KW-1185">Reference proteome</keyword>
<keyword evidence="2" id="KW-1003">Cell membrane</keyword>
<dbReference type="Pfam" id="PF04999">
    <property type="entry name" value="FtsL"/>
    <property type="match status" value="1"/>
</dbReference>
<organism evidence="9 11">
    <name type="scientific">Moraxella caviae</name>
    <dbReference type="NCBI Taxonomy" id="34060"/>
    <lineage>
        <taxon>Bacteria</taxon>
        <taxon>Pseudomonadati</taxon>
        <taxon>Pseudomonadota</taxon>
        <taxon>Gammaproteobacteria</taxon>
        <taxon>Moraxellales</taxon>
        <taxon>Moraxellaceae</taxon>
        <taxon>Moraxella</taxon>
    </lineage>
</organism>
<sequence>MSKHRHATLIDDDTTTAKPSGMIGVLRLIVLLLLAAILWTGVSIAKQAQEHHAAYRELQKLGRELTALQVEEQRLLIEQQTFSSTPQVARRAVSELGMFFPVGSHRQVIAPTSSMDKAE</sequence>
<dbReference type="AlphaFoldDB" id="A0A1T0A1N8"/>
<keyword evidence="3 10" id="KW-0132">Cell division</keyword>
<keyword evidence="5 8" id="KW-1133">Transmembrane helix</keyword>
<proteinExistence type="predicted"/>
<protein>
    <submittedName>
        <fullName evidence="10">Cell division protein</fullName>
    </submittedName>
</protein>
<evidence type="ECO:0000256" key="5">
    <source>
        <dbReference type="ARBA" id="ARBA00022989"/>
    </source>
</evidence>
<evidence type="ECO:0000256" key="3">
    <source>
        <dbReference type="ARBA" id="ARBA00022618"/>
    </source>
</evidence>
<dbReference type="GO" id="GO:0005886">
    <property type="term" value="C:plasma membrane"/>
    <property type="evidence" value="ECO:0007669"/>
    <property type="project" value="UniProtKB-SubCell"/>
</dbReference>
<gene>
    <name evidence="9" type="ORF">B0181_06385</name>
    <name evidence="10" type="ORF">NCTC10293_00609</name>
</gene>
<dbReference type="EMBL" id="UGQE01000001">
    <property type="protein sequence ID" value="STZ10279.1"/>
    <property type="molecule type" value="Genomic_DNA"/>
</dbReference>
<reference evidence="10 12" key="2">
    <citation type="submission" date="2018-06" db="EMBL/GenBank/DDBJ databases">
        <authorList>
            <consortium name="Pathogen Informatics"/>
            <person name="Doyle S."/>
        </authorList>
    </citation>
    <scope>NUCLEOTIDE SEQUENCE [LARGE SCALE GENOMIC DNA]</scope>
    <source>
        <strain evidence="10 12">NCTC10293</strain>
    </source>
</reference>
<evidence type="ECO:0000313" key="9">
    <source>
        <dbReference type="EMBL" id="OOR89595.1"/>
    </source>
</evidence>
<evidence type="ECO:0000256" key="1">
    <source>
        <dbReference type="ARBA" id="ARBA00004401"/>
    </source>
</evidence>
<comment type="subcellular location">
    <subcellularLocation>
        <location evidence="1">Cell membrane</location>
        <topology evidence="1">Single-pass type II membrane protein</topology>
    </subcellularLocation>
</comment>
<evidence type="ECO:0000313" key="10">
    <source>
        <dbReference type="EMBL" id="STZ10279.1"/>
    </source>
</evidence>
<dbReference type="Proteomes" id="UP000255279">
    <property type="component" value="Unassembled WGS sequence"/>
</dbReference>
<keyword evidence="4 8" id="KW-0812">Transmembrane</keyword>